<sequence length="125" mass="13571">MRTVLNIIWLILAGFWLFVGYMVVGVVLCILILTIPWGIASFRIGIYALWPFGYTIVAKPTAGVGSFLGNVVWVILAGWWLALAHIVSGALLCLTIIGIPLGIADFKLVPISLMPLGKDIVPIPR</sequence>
<evidence type="ECO:0000256" key="1">
    <source>
        <dbReference type="SAM" id="Phobius"/>
    </source>
</evidence>
<organism evidence="3 4">
    <name type="scientific">Microbacterium rhizomatis</name>
    <dbReference type="NCBI Taxonomy" id="1631477"/>
    <lineage>
        <taxon>Bacteria</taxon>
        <taxon>Bacillati</taxon>
        <taxon>Actinomycetota</taxon>
        <taxon>Actinomycetes</taxon>
        <taxon>Micrococcales</taxon>
        <taxon>Microbacteriaceae</taxon>
        <taxon>Microbacterium</taxon>
    </lineage>
</organism>
<keyword evidence="1" id="KW-0812">Transmembrane</keyword>
<proteinExistence type="predicted"/>
<dbReference type="InterPro" id="IPR031308">
    <property type="entry name" value="UCP028777"/>
</dbReference>
<feature type="domain" description="Inner membrane component" evidence="2">
    <location>
        <begin position="4"/>
        <end position="53"/>
    </location>
</feature>
<protein>
    <submittedName>
        <fullName evidence="3">YccF domain-containing protein</fullName>
    </submittedName>
</protein>
<dbReference type="OrthoDB" id="3238663at2"/>
<feature type="transmembrane region" description="Helical" evidence="1">
    <location>
        <begin position="7"/>
        <end position="33"/>
    </location>
</feature>
<dbReference type="InterPro" id="IPR005185">
    <property type="entry name" value="YccF"/>
</dbReference>
<feature type="domain" description="Inner membrane component" evidence="2">
    <location>
        <begin position="68"/>
        <end position="118"/>
    </location>
</feature>
<dbReference type="NCBIfam" id="NF008740">
    <property type="entry name" value="PRK11770.1-2"/>
    <property type="match status" value="1"/>
</dbReference>
<dbReference type="InterPro" id="IPR052937">
    <property type="entry name" value="Inner_membrane_protein"/>
</dbReference>
<dbReference type="Pfam" id="PF03733">
    <property type="entry name" value="YccF"/>
    <property type="match status" value="2"/>
</dbReference>
<name>A0A5J5J9A9_9MICO</name>
<evidence type="ECO:0000313" key="3">
    <source>
        <dbReference type="EMBL" id="KAA9111383.1"/>
    </source>
</evidence>
<dbReference type="PANTHER" id="PTHR42903">
    <property type="entry name" value="INNER MEMBRANE PROTEIN YCCF"/>
    <property type="match status" value="1"/>
</dbReference>
<dbReference type="Proteomes" id="UP000325827">
    <property type="component" value="Unassembled WGS sequence"/>
</dbReference>
<comment type="caution">
    <text evidence="3">The sequence shown here is derived from an EMBL/GenBank/DDBJ whole genome shotgun (WGS) entry which is preliminary data.</text>
</comment>
<dbReference type="GO" id="GO:0005886">
    <property type="term" value="C:plasma membrane"/>
    <property type="evidence" value="ECO:0007669"/>
    <property type="project" value="TreeGrafter"/>
</dbReference>
<dbReference type="PANTHER" id="PTHR42903:SF1">
    <property type="entry name" value="INNER MEMBRANE PROTEIN YCCF"/>
    <property type="match status" value="1"/>
</dbReference>
<keyword evidence="1" id="KW-0472">Membrane</keyword>
<dbReference type="EMBL" id="VYSA01000001">
    <property type="protein sequence ID" value="KAA9111383.1"/>
    <property type="molecule type" value="Genomic_DNA"/>
</dbReference>
<feature type="transmembrane region" description="Helical" evidence="1">
    <location>
        <begin position="64"/>
        <end position="83"/>
    </location>
</feature>
<evidence type="ECO:0000313" key="4">
    <source>
        <dbReference type="Proteomes" id="UP000325827"/>
    </source>
</evidence>
<keyword evidence="1" id="KW-1133">Transmembrane helix</keyword>
<evidence type="ECO:0000259" key="2">
    <source>
        <dbReference type="Pfam" id="PF03733"/>
    </source>
</evidence>
<dbReference type="AlphaFoldDB" id="A0A5J5J9A9"/>
<feature type="transmembrane region" description="Helical" evidence="1">
    <location>
        <begin position="89"/>
        <end position="109"/>
    </location>
</feature>
<accession>A0A5J5J9A9</accession>
<keyword evidence="4" id="KW-1185">Reference proteome</keyword>
<dbReference type="PIRSF" id="PIRSF028777">
    <property type="entry name" value="UCP028777"/>
    <property type="match status" value="1"/>
</dbReference>
<reference evidence="4" key="1">
    <citation type="submission" date="2019-09" db="EMBL/GenBank/DDBJ databases">
        <title>Mumia zhuanghuii sp. nov. isolated from the intestinal contents of plateau pika (Ochotona curzoniae) in the Qinghai-Tibet plateau of China.</title>
        <authorList>
            <person name="Tian Z."/>
        </authorList>
    </citation>
    <scope>NUCLEOTIDE SEQUENCE [LARGE SCALE GENOMIC DNA]</scope>
    <source>
        <strain evidence="4">JCM 30598</strain>
    </source>
</reference>
<gene>
    <name evidence="3" type="ORF">F6B43_07340</name>
</gene>
<dbReference type="RefSeq" id="WP_150448152.1">
    <property type="nucleotide sequence ID" value="NZ_VYSA01000001.1"/>
</dbReference>